<feature type="region of interest" description="Disordered" evidence="1">
    <location>
        <begin position="54"/>
        <end position="77"/>
    </location>
</feature>
<evidence type="ECO:0000313" key="3">
    <source>
        <dbReference type="Proteomes" id="UP000274429"/>
    </source>
</evidence>
<evidence type="ECO:0000256" key="1">
    <source>
        <dbReference type="SAM" id="MobiDB-lite"/>
    </source>
</evidence>
<dbReference type="WBParaSite" id="TTAC_0000473701-mRNA-1">
    <property type="protein sequence ID" value="TTAC_0000473701-mRNA-1"/>
    <property type="gene ID" value="TTAC_0000473701"/>
</dbReference>
<evidence type="ECO:0000313" key="2">
    <source>
        <dbReference type="EMBL" id="VDM25524.1"/>
    </source>
</evidence>
<gene>
    <name evidence="2" type="ORF">TTAC_LOCUS4722</name>
</gene>
<accession>A0A0R3WVE7</accession>
<dbReference type="Proteomes" id="UP000274429">
    <property type="component" value="Unassembled WGS sequence"/>
</dbReference>
<dbReference type="AlphaFoldDB" id="A0A0R3WVE7"/>
<protein>
    <submittedName>
        <fullName evidence="4">DhaK domain-containing protein</fullName>
    </submittedName>
</protein>
<reference evidence="4" key="1">
    <citation type="submission" date="2017-02" db="UniProtKB">
        <authorList>
            <consortium name="WormBaseParasite"/>
        </authorList>
    </citation>
    <scope>IDENTIFICATION</scope>
</reference>
<evidence type="ECO:0000313" key="4">
    <source>
        <dbReference type="WBParaSite" id="TTAC_0000473701-mRNA-1"/>
    </source>
</evidence>
<organism evidence="4">
    <name type="scientific">Hydatigena taeniaeformis</name>
    <name type="common">Feline tapeworm</name>
    <name type="synonym">Taenia taeniaeformis</name>
    <dbReference type="NCBI Taxonomy" id="6205"/>
    <lineage>
        <taxon>Eukaryota</taxon>
        <taxon>Metazoa</taxon>
        <taxon>Spiralia</taxon>
        <taxon>Lophotrochozoa</taxon>
        <taxon>Platyhelminthes</taxon>
        <taxon>Cestoda</taxon>
        <taxon>Eucestoda</taxon>
        <taxon>Cyclophyllidea</taxon>
        <taxon>Taeniidae</taxon>
        <taxon>Hydatigera</taxon>
    </lineage>
</organism>
<proteinExistence type="predicted"/>
<dbReference type="EMBL" id="UYWX01005176">
    <property type="protein sequence ID" value="VDM25524.1"/>
    <property type="molecule type" value="Genomic_DNA"/>
</dbReference>
<name>A0A0R3WVE7_HYDTA</name>
<reference evidence="2 3" key="2">
    <citation type="submission" date="2018-11" db="EMBL/GenBank/DDBJ databases">
        <authorList>
            <consortium name="Pathogen Informatics"/>
        </authorList>
    </citation>
    <scope>NUCLEOTIDE SEQUENCE [LARGE SCALE GENOMIC DNA]</scope>
</reference>
<sequence>MKDNHLLIVVLNHRSALNADTSCQAFYGISMLPSHVSKQVIVDVSGGLAHDPITASRSFKPNPHAIEQGGGESAHKDGFLTQLKPVGQEATTVGITTENWWSRE</sequence>
<keyword evidence="3" id="KW-1185">Reference proteome</keyword>